<gene>
    <name evidence="1" type="ORF">ABT317_47835</name>
</gene>
<evidence type="ECO:0000313" key="2">
    <source>
        <dbReference type="Proteomes" id="UP001458415"/>
    </source>
</evidence>
<dbReference type="RefSeq" id="WP_086725287.1">
    <property type="nucleotide sequence ID" value="NZ_MUBM01000086.1"/>
</dbReference>
<organism evidence="1 2">
    <name type="scientific">Streptomyces carpinensis</name>
    <dbReference type="NCBI Taxonomy" id="66369"/>
    <lineage>
        <taxon>Bacteria</taxon>
        <taxon>Bacillati</taxon>
        <taxon>Actinomycetota</taxon>
        <taxon>Actinomycetes</taxon>
        <taxon>Kitasatosporales</taxon>
        <taxon>Streptomycetaceae</taxon>
        <taxon>Streptomyces</taxon>
    </lineage>
</organism>
<accession>A0ABV1WJV1</accession>
<evidence type="ECO:0000313" key="1">
    <source>
        <dbReference type="EMBL" id="MER6984461.1"/>
    </source>
</evidence>
<name>A0ABV1WJV1_9ACTN</name>
<reference evidence="1 2" key="1">
    <citation type="submission" date="2024-06" db="EMBL/GenBank/DDBJ databases">
        <title>The Natural Products Discovery Center: Release of the First 8490 Sequenced Strains for Exploring Actinobacteria Biosynthetic Diversity.</title>
        <authorList>
            <person name="Kalkreuter E."/>
            <person name="Kautsar S.A."/>
            <person name="Yang D."/>
            <person name="Bader C.D."/>
            <person name="Teijaro C.N."/>
            <person name="Fluegel L."/>
            <person name="Davis C.M."/>
            <person name="Simpson J.R."/>
            <person name="Lauterbach L."/>
            <person name="Steele A.D."/>
            <person name="Gui C."/>
            <person name="Meng S."/>
            <person name="Li G."/>
            <person name="Viehrig K."/>
            <person name="Ye F."/>
            <person name="Su P."/>
            <person name="Kiefer A.F."/>
            <person name="Nichols A."/>
            <person name="Cepeda A.J."/>
            <person name="Yan W."/>
            <person name="Fan B."/>
            <person name="Jiang Y."/>
            <person name="Adhikari A."/>
            <person name="Zheng C.-J."/>
            <person name="Schuster L."/>
            <person name="Cowan T.M."/>
            <person name="Smanski M.J."/>
            <person name="Chevrette M.G."/>
            <person name="De Carvalho L.P.S."/>
            <person name="Shen B."/>
        </authorList>
    </citation>
    <scope>NUCLEOTIDE SEQUENCE [LARGE SCALE GENOMIC DNA]</scope>
    <source>
        <strain evidence="1 2">NPDC000634</strain>
    </source>
</reference>
<dbReference type="EMBL" id="JBEPCU010001828">
    <property type="protein sequence ID" value="MER6984461.1"/>
    <property type="molecule type" value="Genomic_DNA"/>
</dbReference>
<comment type="caution">
    <text evidence="1">The sequence shown here is derived from an EMBL/GenBank/DDBJ whole genome shotgun (WGS) entry which is preliminary data.</text>
</comment>
<protein>
    <submittedName>
        <fullName evidence="1">Uncharacterized protein</fullName>
    </submittedName>
</protein>
<dbReference type="Proteomes" id="UP001458415">
    <property type="component" value="Unassembled WGS sequence"/>
</dbReference>
<proteinExistence type="predicted"/>
<keyword evidence="2" id="KW-1185">Reference proteome</keyword>
<sequence>MARKKIEHAAPKKQFMTLDELAVFVQDAMRSGAQGDEIVMATVSIGGKLQKLGVDVELRPAVTDQPPAVRLDK</sequence>